<reference evidence="2 3" key="1">
    <citation type="journal article" date="2016" name="Gut Pathog.">
        <title>Whole genome sequencing of "Faecalibaculum rodentium" ALO17, isolated from C57BL/6J laboratory mouse feces.</title>
        <authorList>
            <person name="Lim S."/>
            <person name="Chang D.H."/>
            <person name="Ahn S."/>
            <person name="Kim B.C."/>
        </authorList>
    </citation>
    <scope>NUCLEOTIDE SEQUENCE [LARGE SCALE GENOMIC DNA]</scope>
    <source>
        <strain evidence="2 3">Alo17</strain>
    </source>
</reference>
<gene>
    <name evidence="2" type="ORF">AALO17_06990</name>
</gene>
<dbReference type="KEGG" id="fro:AALO17_06990"/>
<organism evidence="2 3">
    <name type="scientific">Faecalibaculum rodentium</name>
    <dbReference type="NCBI Taxonomy" id="1702221"/>
    <lineage>
        <taxon>Bacteria</taxon>
        <taxon>Bacillati</taxon>
        <taxon>Bacillota</taxon>
        <taxon>Erysipelotrichia</taxon>
        <taxon>Erysipelotrichales</taxon>
        <taxon>Erysipelotrichaceae</taxon>
        <taxon>Faecalibaculum</taxon>
    </lineage>
</organism>
<evidence type="ECO:0000313" key="2">
    <source>
        <dbReference type="EMBL" id="AMK53833.1"/>
    </source>
</evidence>
<evidence type="ECO:0000256" key="1">
    <source>
        <dbReference type="SAM" id="MobiDB-lite"/>
    </source>
</evidence>
<feature type="region of interest" description="Disordered" evidence="1">
    <location>
        <begin position="1"/>
        <end position="52"/>
    </location>
</feature>
<dbReference type="STRING" id="1702221.AALO17_06990"/>
<keyword evidence="3" id="KW-1185">Reference proteome</keyword>
<sequence>MRSQAKQESDLAEMLPLRDISAGTRRSLKTGQEKRSKYKTIQRRFFEPEKQS</sequence>
<dbReference type="AlphaFoldDB" id="A0A140DT56"/>
<dbReference type="EMBL" id="CP011391">
    <property type="protein sequence ID" value="AMK53833.1"/>
    <property type="molecule type" value="Genomic_DNA"/>
</dbReference>
<evidence type="ECO:0000313" key="3">
    <source>
        <dbReference type="Proteomes" id="UP000069771"/>
    </source>
</evidence>
<proteinExistence type="predicted"/>
<dbReference type="Proteomes" id="UP000069771">
    <property type="component" value="Chromosome"/>
</dbReference>
<accession>A0A140DT56</accession>
<name>A0A140DT56_9FIRM</name>
<protein>
    <submittedName>
        <fullName evidence="2">Uncharacterized protein</fullName>
    </submittedName>
</protein>